<gene>
    <name evidence="6" type="ORF">FRX97_08945</name>
</gene>
<dbReference type="Gene3D" id="3.40.720.10">
    <property type="entry name" value="Alkaline Phosphatase, subunit A"/>
    <property type="match status" value="1"/>
</dbReference>
<organism evidence="6 7">
    <name type="scientific">Luteibaculum oceani</name>
    <dbReference type="NCBI Taxonomy" id="1294296"/>
    <lineage>
        <taxon>Bacteria</taxon>
        <taxon>Pseudomonadati</taxon>
        <taxon>Bacteroidota</taxon>
        <taxon>Flavobacteriia</taxon>
        <taxon>Flavobacteriales</taxon>
        <taxon>Luteibaculaceae</taxon>
        <taxon>Luteibaculum</taxon>
    </lineage>
</organism>
<feature type="active site" description="Phosphothreonine intermediate" evidence="4">
    <location>
        <position position="94"/>
    </location>
</feature>
<protein>
    <submittedName>
        <fullName evidence="6">Alkaline phosphatase family protein</fullName>
    </submittedName>
</protein>
<dbReference type="EMBL" id="VORB01000007">
    <property type="protein sequence ID" value="TXC78448.1"/>
    <property type="molecule type" value="Genomic_DNA"/>
</dbReference>
<feature type="binding site" evidence="5">
    <location>
        <begin position="176"/>
        <end position="178"/>
    </location>
    <ligand>
        <name>substrate</name>
    </ligand>
</feature>
<comment type="caution">
    <text evidence="6">The sequence shown here is derived from an EMBL/GenBank/DDBJ whole genome shotgun (WGS) entry which is preliminary data.</text>
</comment>
<evidence type="ECO:0000256" key="1">
    <source>
        <dbReference type="ARBA" id="ARBA00022553"/>
    </source>
</evidence>
<dbReference type="GO" id="GO:0046872">
    <property type="term" value="F:metal ion binding"/>
    <property type="evidence" value="ECO:0007669"/>
    <property type="project" value="UniProtKB-KW"/>
</dbReference>
<evidence type="ECO:0000256" key="2">
    <source>
        <dbReference type="ARBA" id="ARBA00022723"/>
    </source>
</evidence>
<dbReference type="SUPFAM" id="SSF53649">
    <property type="entry name" value="Alkaline phosphatase-like"/>
    <property type="match status" value="1"/>
</dbReference>
<dbReference type="OrthoDB" id="9766127at2"/>
<keyword evidence="1 4" id="KW-0597">Phosphoprotein</keyword>
<evidence type="ECO:0000256" key="3">
    <source>
        <dbReference type="ARBA" id="ARBA00022729"/>
    </source>
</evidence>
<dbReference type="GO" id="GO:0004035">
    <property type="term" value="F:alkaline phosphatase activity"/>
    <property type="evidence" value="ECO:0007669"/>
    <property type="project" value="InterPro"/>
</dbReference>
<keyword evidence="2" id="KW-0479">Metal-binding</keyword>
<dbReference type="PIRSF" id="PIRSF031924">
    <property type="entry name" value="Pi-irrepressible_AP"/>
    <property type="match status" value="1"/>
</dbReference>
<sequence>MLYANSFFCISSHCKKRIGLFGLFLFLGACSFSEKTHVDIKHHKLLIGITVDQMRFDYLQRFDTLFIHPNGFKRLTQQGVNFTQTKYSYFPTYTGPGHATIFTGANPKHHGIVGNDWYDKSLGKYVYCVSDTTENTIGSNSGAGQMSPHHLLVPSIGDYFKEFFGQTAKVYGISLKDRSAILPTGFNGDAAFWWDGGKQGKFITSTYYMSQIGEWVDQFNESGYADRLLESDWTLSPLLSKLDLDDDLPWERPFKGMKAAVFPYELSKLRLINGDYSLLKQVPQGNELISAFAKKLIENEQLGLDTIPDFLSLSFSATDYVGHRFGTESLELVDVYFKLDKVLGDFFSYLDQKIGRDNYTVFLSSDHGAAPPAGFAMVNLARGGTVNPLDLELELRNYLQNKGLPQTAVRSLINQQIYLDTAISGHQTVEVKKEIISFLKAQPFVEETLDAVVFSTGISAAYNGRHFNAAKAGYHPKRSGDIFYFLKPNWVEYPEGGSTHGSFDDWDRHVPFLLWNSSLNRKHINTPIDVVDIAPTVFEILDFKHPNTFSGISRYPVK</sequence>
<dbReference type="InterPro" id="IPR026263">
    <property type="entry name" value="Alkaline_phosphatase_prok"/>
</dbReference>
<dbReference type="AlphaFoldDB" id="A0A5C6V436"/>
<name>A0A5C6V436_9FLAO</name>
<dbReference type="InterPro" id="IPR017850">
    <property type="entry name" value="Alkaline_phosphatase_core_sf"/>
</dbReference>
<evidence type="ECO:0000256" key="4">
    <source>
        <dbReference type="PIRSR" id="PIRSR031924-50"/>
    </source>
</evidence>
<dbReference type="PANTHER" id="PTHR10151">
    <property type="entry name" value="ECTONUCLEOTIDE PYROPHOSPHATASE/PHOSPHODIESTERASE"/>
    <property type="match status" value="1"/>
</dbReference>
<accession>A0A5C6V436</accession>
<feature type="binding site" evidence="5">
    <location>
        <position position="115"/>
    </location>
    <ligand>
        <name>substrate</name>
    </ligand>
</feature>
<keyword evidence="7" id="KW-1185">Reference proteome</keyword>
<dbReference type="CDD" id="cd16016">
    <property type="entry name" value="AP-SPAP"/>
    <property type="match status" value="1"/>
</dbReference>
<dbReference type="PANTHER" id="PTHR10151:SF120">
    <property type="entry name" value="BIS(5'-ADENOSYL)-TRIPHOSPHATASE"/>
    <property type="match status" value="1"/>
</dbReference>
<dbReference type="InterPro" id="IPR002591">
    <property type="entry name" value="Phosphodiest/P_Trfase"/>
</dbReference>
<proteinExistence type="predicted"/>
<reference evidence="6 7" key="1">
    <citation type="submission" date="2019-08" db="EMBL/GenBank/DDBJ databases">
        <title>Genome of Luteibaculum oceani JCM 18817.</title>
        <authorList>
            <person name="Bowman J.P."/>
        </authorList>
    </citation>
    <scope>NUCLEOTIDE SEQUENCE [LARGE SCALE GENOMIC DNA]</scope>
    <source>
        <strain evidence="6 7">JCM 18817</strain>
    </source>
</reference>
<evidence type="ECO:0000256" key="5">
    <source>
        <dbReference type="PIRSR" id="PIRSR031924-51"/>
    </source>
</evidence>
<dbReference type="Pfam" id="PF01663">
    <property type="entry name" value="Phosphodiest"/>
    <property type="match status" value="1"/>
</dbReference>
<evidence type="ECO:0000313" key="6">
    <source>
        <dbReference type="EMBL" id="TXC78448.1"/>
    </source>
</evidence>
<evidence type="ECO:0000313" key="7">
    <source>
        <dbReference type="Proteomes" id="UP000321168"/>
    </source>
</evidence>
<keyword evidence="3" id="KW-0732">Signal</keyword>
<dbReference type="Gene3D" id="3.30.1360.150">
    <property type="match status" value="1"/>
</dbReference>
<dbReference type="RefSeq" id="WP_147014870.1">
    <property type="nucleotide sequence ID" value="NZ_VORB01000007.1"/>
</dbReference>
<dbReference type="Proteomes" id="UP000321168">
    <property type="component" value="Unassembled WGS sequence"/>
</dbReference>